<dbReference type="AlphaFoldDB" id="A0A9P7V591"/>
<feature type="region of interest" description="Disordered" evidence="2">
    <location>
        <begin position="309"/>
        <end position="332"/>
    </location>
</feature>
<feature type="chain" id="PRO_5040302069" evidence="3">
    <location>
        <begin position="34"/>
        <end position="846"/>
    </location>
</feature>
<dbReference type="EMBL" id="JAHMUF010000031">
    <property type="protein sequence ID" value="KAG7191369.1"/>
    <property type="molecule type" value="Genomic_DNA"/>
</dbReference>
<dbReference type="PANTHER" id="PTHR31859:SF1">
    <property type="entry name" value="TETRATRICOPEPTIDE REPEAT PROTEIN 39C"/>
    <property type="match status" value="1"/>
</dbReference>
<dbReference type="PANTHER" id="PTHR31859">
    <property type="entry name" value="TETRATRICOPEPTIDE REPEAT PROTEIN 39 FAMILY MEMBER"/>
    <property type="match status" value="1"/>
</dbReference>
<feature type="compositionally biased region" description="Acidic residues" evidence="2">
    <location>
        <begin position="321"/>
        <end position="332"/>
    </location>
</feature>
<sequence length="846" mass="95118">MCKRAHMFRSLRKKTSLLLLSLDANSLAPASSSASTASSILLGGGQSVSGSASVSGSSSGSYAVHSKVVKQVHDFEVALKAMDYLLDDRTEQGVQLLKDEIKKHKDSKSDQPAAIFTLALGVMEFIEATLGFESEVMDKAHRTLDEAESQSMANNKYNIKHKLQTSRIYPPGTEFQVTLAELTLLNALVMLLRENNGMMEQAKALFKLRKAYHALDSIYRKMKEKESKFNSLSAPSPAFESLPVSRSTSSVDLPGYVLDASLSSVNIPMDLRLINDLEKVYQMRKLRIYGTSINNSNVTVNSMSDMKDNNIRLNGNNDAAKDDDSDSDNDQFSDAFEDFSGESIDEPLSNSPLVQVRLDPRVNVGTIDEFIHSGVQLCFGILQVVLSLIPPTIGKVLSIVGFKGDRDVGLKLLWKNAITTRNIHGDLALLCILVFYDGPVQFVDRGFQIPPHLRSKSASFESHTLERVDNLTSLTDLQLDEILHEPHKYIPQVLTRTRDIFPHNALWILQYGRMLASNGKVTEAVNMMQEFTDNPSNKIQMQQAEALMLFDRAMFYAFKHQYDNAARDLIRLVDINSWSKAVYLFMAGSCYNEMYRMIKMDLVAVEDKPASLKKYSELTKKYMNELAPSYVPGVGANSKKGGIGGGNKKMPFDHFLIRKLKTISEVSSANPDLEFVECIGASPIHELVYFWNGYNRKSDDELELSLKLLEYPLPEKHKNFKDELMIKEFLKSIVLRSLGKLTEGLAVLDQEVLSQYVTSISPFKHIKMTYSPYLYPTALYEKTMFIWMLRIQKPDAKVHTLATEACEWLKRAEIVGDIGDYELSNRTGMRIKAAGDRLDQFIKLTY</sequence>
<evidence type="ECO:0000256" key="1">
    <source>
        <dbReference type="ARBA" id="ARBA00010925"/>
    </source>
</evidence>
<dbReference type="Pfam" id="PF10300">
    <property type="entry name" value="Iml2-TPR_39"/>
    <property type="match status" value="1"/>
</dbReference>
<keyword evidence="5" id="KW-1185">Reference proteome</keyword>
<comment type="caution">
    <text evidence="4">The sequence shown here is derived from an EMBL/GenBank/DDBJ whole genome shotgun (WGS) entry which is preliminary data.</text>
</comment>
<organism evidence="4 5">
    <name type="scientific">Scheffersomyces spartinae</name>
    <dbReference type="NCBI Taxonomy" id="45513"/>
    <lineage>
        <taxon>Eukaryota</taxon>
        <taxon>Fungi</taxon>
        <taxon>Dikarya</taxon>
        <taxon>Ascomycota</taxon>
        <taxon>Saccharomycotina</taxon>
        <taxon>Pichiomycetes</taxon>
        <taxon>Debaryomycetaceae</taxon>
        <taxon>Scheffersomyces</taxon>
    </lineage>
</organism>
<dbReference type="SUPFAM" id="SSF48452">
    <property type="entry name" value="TPR-like"/>
    <property type="match status" value="1"/>
</dbReference>
<reference evidence="4" key="1">
    <citation type="submission" date="2021-03" db="EMBL/GenBank/DDBJ databases">
        <authorList>
            <person name="Palmer J.M."/>
        </authorList>
    </citation>
    <scope>NUCLEOTIDE SEQUENCE</scope>
    <source>
        <strain evidence="4">ARV_011</strain>
    </source>
</reference>
<evidence type="ECO:0000313" key="4">
    <source>
        <dbReference type="EMBL" id="KAG7191369.1"/>
    </source>
</evidence>
<dbReference type="GeneID" id="66116864"/>
<dbReference type="InterPro" id="IPR011990">
    <property type="entry name" value="TPR-like_helical_dom_sf"/>
</dbReference>
<dbReference type="GO" id="GO:0005741">
    <property type="term" value="C:mitochondrial outer membrane"/>
    <property type="evidence" value="ECO:0007669"/>
    <property type="project" value="TreeGrafter"/>
</dbReference>
<keyword evidence="3" id="KW-0732">Signal</keyword>
<protein>
    <submittedName>
        <fullName evidence="4">Mitochondrial outer membrane protein iml2</fullName>
    </submittedName>
</protein>
<dbReference type="InterPro" id="IPR019412">
    <property type="entry name" value="IML2/TPR_39"/>
</dbReference>
<accession>A0A9P7V591</accession>
<proteinExistence type="inferred from homology"/>
<dbReference type="OrthoDB" id="2154985at2759"/>
<name>A0A9P7V591_9ASCO</name>
<comment type="similarity">
    <text evidence="1">Belongs to the IML2 family.</text>
</comment>
<dbReference type="Proteomes" id="UP000790833">
    <property type="component" value="Unassembled WGS sequence"/>
</dbReference>
<evidence type="ECO:0000313" key="5">
    <source>
        <dbReference type="Proteomes" id="UP000790833"/>
    </source>
</evidence>
<evidence type="ECO:0000256" key="3">
    <source>
        <dbReference type="SAM" id="SignalP"/>
    </source>
</evidence>
<evidence type="ECO:0000256" key="2">
    <source>
        <dbReference type="SAM" id="MobiDB-lite"/>
    </source>
</evidence>
<dbReference type="GO" id="GO:0005634">
    <property type="term" value="C:nucleus"/>
    <property type="evidence" value="ECO:0007669"/>
    <property type="project" value="TreeGrafter"/>
</dbReference>
<feature type="signal peptide" evidence="3">
    <location>
        <begin position="1"/>
        <end position="33"/>
    </location>
</feature>
<dbReference type="GO" id="GO:0005829">
    <property type="term" value="C:cytosol"/>
    <property type="evidence" value="ECO:0007669"/>
    <property type="project" value="TreeGrafter"/>
</dbReference>
<gene>
    <name evidence="4" type="primary">IML2</name>
    <name evidence="4" type="ORF">KQ657_003490</name>
</gene>
<dbReference type="RefSeq" id="XP_043046921.1">
    <property type="nucleotide sequence ID" value="XM_043194209.1"/>
</dbReference>